<name>A0A9W8XC35_9PLEO</name>
<feature type="compositionally biased region" description="Low complexity" evidence="1">
    <location>
        <begin position="202"/>
        <end position="211"/>
    </location>
</feature>
<evidence type="ECO:0000313" key="2">
    <source>
        <dbReference type="EMBL" id="KAJ4345507.1"/>
    </source>
</evidence>
<gene>
    <name evidence="2" type="ORF">N0V89_011640</name>
</gene>
<reference evidence="2" key="1">
    <citation type="submission" date="2022-10" db="EMBL/GenBank/DDBJ databases">
        <title>Tapping the CABI collections for fungal endophytes: first genome assemblies for Collariella, Neodidymelliopsis, Ascochyta clinopodiicola, Didymella pomorum, Didymosphaeria variabile, Neocosmospora piperis and Neocucurbitaria cava.</title>
        <authorList>
            <person name="Hill R."/>
        </authorList>
    </citation>
    <scope>NUCLEOTIDE SEQUENCE</scope>
    <source>
        <strain evidence="2">IMI 356815</strain>
    </source>
</reference>
<proteinExistence type="predicted"/>
<dbReference type="GeneID" id="80915170"/>
<protein>
    <submittedName>
        <fullName evidence="2">Uncharacterized protein</fullName>
    </submittedName>
</protein>
<accession>A0A9W8XC35</accession>
<organism evidence="2 3">
    <name type="scientific">Didymosphaeria variabile</name>
    <dbReference type="NCBI Taxonomy" id="1932322"/>
    <lineage>
        <taxon>Eukaryota</taxon>
        <taxon>Fungi</taxon>
        <taxon>Dikarya</taxon>
        <taxon>Ascomycota</taxon>
        <taxon>Pezizomycotina</taxon>
        <taxon>Dothideomycetes</taxon>
        <taxon>Pleosporomycetidae</taxon>
        <taxon>Pleosporales</taxon>
        <taxon>Massarineae</taxon>
        <taxon>Didymosphaeriaceae</taxon>
        <taxon>Didymosphaeria</taxon>
    </lineage>
</organism>
<sequence>MKIAIRTIERYVDRLMDQADKSSKANEATYLKSSFQAFTAKLVASSVLLNEHIPYRPLPKHRSIVNTAIDVPIIPSEGTARAHDLLPPVKPQKQHLGAQDTPTSQPPKPAARIHTRWAKEEEELLIRLREGDDETIEENRFEAFRHHFLGRSSAAMKREYYDLRPKQQDRHWKKLKATHASDDDSVHHEHISETNSNPDSENNANTTTALTPLPPLPAKAAGHVPCPNQNRSCN</sequence>
<evidence type="ECO:0000313" key="3">
    <source>
        <dbReference type="Proteomes" id="UP001140513"/>
    </source>
</evidence>
<comment type="caution">
    <text evidence="2">The sequence shown here is derived from an EMBL/GenBank/DDBJ whole genome shotgun (WGS) entry which is preliminary data.</text>
</comment>
<dbReference type="EMBL" id="JAPEUX010000009">
    <property type="protein sequence ID" value="KAJ4345507.1"/>
    <property type="molecule type" value="Genomic_DNA"/>
</dbReference>
<feature type="region of interest" description="Disordered" evidence="1">
    <location>
        <begin position="90"/>
        <end position="110"/>
    </location>
</feature>
<keyword evidence="3" id="KW-1185">Reference proteome</keyword>
<dbReference type="AlphaFoldDB" id="A0A9W8XC35"/>
<feature type="region of interest" description="Disordered" evidence="1">
    <location>
        <begin position="177"/>
        <end position="234"/>
    </location>
</feature>
<feature type="compositionally biased region" description="Basic and acidic residues" evidence="1">
    <location>
        <begin position="179"/>
        <end position="192"/>
    </location>
</feature>
<dbReference type="RefSeq" id="XP_056065671.1">
    <property type="nucleotide sequence ID" value="XM_056220368.1"/>
</dbReference>
<evidence type="ECO:0000256" key="1">
    <source>
        <dbReference type="SAM" id="MobiDB-lite"/>
    </source>
</evidence>
<dbReference type="Proteomes" id="UP001140513">
    <property type="component" value="Unassembled WGS sequence"/>
</dbReference>